<dbReference type="InterPro" id="IPR010982">
    <property type="entry name" value="Lambda_DNA-bd_dom_sf"/>
</dbReference>
<keyword evidence="3" id="KW-0804">Transcription</keyword>
<dbReference type="GO" id="GO:0000976">
    <property type="term" value="F:transcription cis-regulatory region binding"/>
    <property type="evidence" value="ECO:0007669"/>
    <property type="project" value="TreeGrafter"/>
</dbReference>
<dbReference type="Pfam" id="PF00356">
    <property type="entry name" value="LacI"/>
    <property type="match status" value="1"/>
</dbReference>
<evidence type="ECO:0000313" key="5">
    <source>
        <dbReference type="EMBL" id="NKY24072.1"/>
    </source>
</evidence>
<dbReference type="InterPro" id="IPR028082">
    <property type="entry name" value="Peripla_BP_I"/>
</dbReference>
<dbReference type="EMBL" id="JAAXOX010000011">
    <property type="protein sequence ID" value="NKY24072.1"/>
    <property type="molecule type" value="Genomic_DNA"/>
</dbReference>
<dbReference type="SMART" id="SM00354">
    <property type="entry name" value="HTH_LACI"/>
    <property type="match status" value="1"/>
</dbReference>
<keyword evidence="6" id="KW-1185">Reference proteome</keyword>
<keyword evidence="2" id="KW-0238">DNA-binding</keyword>
<dbReference type="Gene3D" id="3.40.50.2300">
    <property type="match status" value="2"/>
</dbReference>
<name>A0A7X6KXM3_9CELL</name>
<dbReference type="PANTHER" id="PTHR30146">
    <property type="entry name" value="LACI-RELATED TRANSCRIPTIONAL REPRESSOR"/>
    <property type="match status" value="1"/>
</dbReference>
<organism evidence="5 6">
    <name type="scientific">Cellulomonas denverensis</name>
    <dbReference type="NCBI Taxonomy" id="264297"/>
    <lineage>
        <taxon>Bacteria</taxon>
        <taxon>Bacillati</taxon>
        <taxon>Actinomycetota</taxon>
        <taxon>Actinomycetes</taxon>
        <taxon>Micrococcales</taxon>
        <taxon>Cellulomonadaceae</taxon>
        <taxon>Cellulomonas</taxon>
    </lineage>
</organism>
<comment type="caution">
    <text evidence="5">The sequence shown here is derived from an EMBL/GenBank/DDBJ whole genome shotgun (WGS) entry which is preliminary data.</text>
</comment>
<evidence type="ECO:0000259" key="4">
    <source>
        <dbReference type="PROSITE" id="PS50932"/>
    </source>
</evidence>
<dbReference type="InterPro" id="IPR046335">
    <property type="entry name" value="LacI/GalR-like_sensor"/>
</dbReference>
<dbReference type="SUPFAM" id="SSF47413">
    <property type="entry name" value="lambda repressor-like DNA-binding domains"/>
    <property type="match status" value="1"/>
</dbReference>
<dbReference type="InterPro" id="IPR000843">
    <property type="entry name" value="HTH_LacI"/>
</dbReference>
<dbReference type="AlphaFoldDB" id="A0A7X6KXM3"/>
<evidence type="ECO:0000313" key="6">
    <source>
        <dbReference type="Proteomes" id="UP000581206"/>
    </source>
</evidence>
<gene>
    <name evidence="5" type="ORF">HGA03_15490</name>
</gene>
<sequence>MTMQDVARHAGVALSTVSATLTAARPVSAGTRARVEASMTELGYRPNALARGLASKRSHVLALAFPMGPAGLSRTSAEFVIGATEAAQDRGYQLVLWPFATDDAAGLLDVARQGLADGVLLMEVGTGDARVRALAEAGIPQALIGRTGDDGLPVVDIDFDATVVAAVQHLSGLGHRRIAFVNHAEHRVTEGHGPTVRAGEAYRRIVAGLGLPAQEVFAEESVAGGRVVAAQLLDAPQPPTAVLVMNEEAAFGLVAEFAARGVAIPGDVSVAAVVSTPAVAGQTVPPLTTWHAPGVALGRAGVDLLLSVLGTGEVPAPTLIGCGLVDLGSTGPAPRGGPHP</sequence>
<dbReference type="Proteomes" id="UP000581206">
    <property type="component" value="Unassembled WGS sequence"/>
</dbReference>
<feature type="domain" description="HTH lacI-type" evidence="4">
    <location>
        <begin position="1"/>
        <end position="55"/>
    </location>
</feature>
<dbReference type="Pfam" id="PF13377">
    <property type="entry name" value="Peripla_BP_3"/>
    <property type="match status" value="1"/>
</dbReference>
<dbReference type="PROSITE" id="PS50932">
    <property type="entry name" value="HTH_LACI_2"/>
    <property type="match status" value="1"/>
</dbReference>
<evidence type="ECO:0000256" key="2">
    <source>
        <dbReference type="ARBA" id="ARBA00023125"/>
    </source>
</evidence>
<dbReference type="GO" id="GO:0003700">
    <property type="term" value="F:DNA-binding transcription factor activity"/>
    <property type="evidence" value="ECO:0007669"/>
    <property type="project" value="TreeGrafter"/>
</dbReference>
<dbReference type="SUPFAM" id="SSF53822">
    <property type="entry name" value="Periplasmic binding protein-like I"/>
    <property type="match status" value="1"/>
</dbReference>
<dbReference type="PANTHER" id="PTHR30146:SF153">
    <property type="entry name" value="LACTOSE OPERON REPRESSOR"/>
    <property type="match status" value="1"/>
</dbReference>
<dbReference type="CDD" id="cd01392">
    <property type="entry name" value="HTH_LacI"/>
    <property type="match status" value="1"/>
</dbReference>
<protein>
    <submittedName>
        <fullName evidence="5">LacI family transcriptional regulator</fullName>
    </submittedName>
</protein>
<dbReference type="Gene3D" id="1.10.260.40">
    <property type="entry name" value="lambda repressor-like DNA-binding domains"/>
    <property type="match status" value="1"/>
</dbReference>
<proteinExistence type="predicted"/>
<accession>A0A7X6KXM3</accession>
<reference evidence="5 6" key="1">
    <citation type="submission" date="2020-04" db="EMBL/GenBank/DDBJ databases">
        <title>MicrobeNet Type strains.</title>
        <authorList>
            <person name="Nicholson A.C."/>
        </authorList>
    </citation>
    <scope>NUCLEOTIDE SEQUENCE [LARGE SCALE GENOMIC DNA]</scope>
    <source>
        <strain evidence="5 6">ATCC BAA-788</strain>
    </source>
</reference>
<evidence type="ECO:0000256" key="3">
    <source>
        <dbReference type="ARBA" id="ARBA00023163"/>
    </source>
</evidence>
<evidence type="ECO:0000256" key="1">
    <source>
        <dbReference type="ARBA" id="ARBA00023015"/>
    </source>
</evidence>
<keyword evidence="1" id="KW-0805">Transcription regulation</keyword>